<keyword evidence="1" id="KW-1133">Transmembrane helix</keyword>
<dbReference type="WBParaSite" id="PDA_v2.g19496.t1">
    <property type="protein sequence ID" value="PDA_v2.g19496.t1"/>
    <property type="gene ID" value="PDA_v2.g19496"/>
</dbReference>
<evidence type="ECO:0000313" key="2">
    <source>
        <dbReference type="Proteomes" id="UP000887578"/>
    </source>
</evidence>
<dbReference type="AlphaFoldDB" id="A0A914PLY8"/>
<organism evidence="2 3">
    <name type="scientific">Panagrolaimus davidi</name>
    <dbReference type="NCBI Taxonomy" id="227884"/>
    <lineage>
        <taxon>Eukaryota</taxon>
        <taxon>Metazoa</taxon>
        <taxon>Ecdysozoa</taxon>
        <taxon>Nematoda</taxon>
        <taxon>Chromadorea</taxon>
        <taxon>Rhabditida</taxon>
        <taxon>Tylenchina</taxon>
        <taxon>Panagrolaimomorpha</taxon>
        <taxon>Panagrolaimoidea</taxon>
        <taxon>Panagrolaimidae</taxon>
        <taxon>Panagrolaimus</taxon>
    </lineage>
</organism>
<reference evidence="3" key="1">
    <citation type="submission" date="2022-11" db="UniProtKB">
        <authorList>
            <consortium name="WormBaseParasite"/>
        </authorList>
    </citation>
    <scope>IDENTIFICATION</scope>
</reference>
<name>A0A914PLY8_9BILA</name>
<protein>
    <submittedName>
        <fullName evidence="3">Uncharacterized protein</fullName>
    </submittedName>
</protein>
<proteinExistence type="predicted"/>
<keyword evidence="1" id="KW-0812">Transmembrane</keyword>
<feature type="transmembrane region" description="Helical" evidence="1">
    <location>
        <begin position="22"/>
        <end position="43"/>
    </location>
</feature>
<dbReference type="Proteomes" id="UP000887578">
    <property type="component" value="Unplaced"/>
</dbReference>
<keyword evidence="2" id="KW-1185">Reference proteome</keyword>
<accession>A0A914PLY8</accession>
<sequence>MCGWTDPEDENEEEITLKGRELVYFCIFYTIAAICVFSMFEIVMPVINNPKYPFYNHIPDYTFIPSNHT</sequence>
<evidence type="ECO:0000313" key="3">
    <source>
        <dbReference type="WBParaSite" id="PDA_v2.g19496.t1"/>
    </source>
</evidence>
<evidence type="ECO:0000256" key="1">
    <source>
        <dbReference type="SAM" id="Phobius"/>
    </source>
</evidence>
<keyword evidence="1" id="KW-0472">Membrane</keyword>